<reference evidence="1 2" key="1">
    <citation type="submission" date="2016-11" db="EMBL/GenBank/DDBJ databases">
        <authorList>
            <person name="Jaros S."/>
            <person name="Januszkiewicz K."/>
            <person name="Wedrychowicz H."/>
        </authorList>
    </citation>
    <scope>NUCLEOTIDE SEQUENCE [LARGE SCALE GENOMIC DNA]</scope>
    <source>
        <strain evidence="1 2">DSM 3089</strain>
    </source>
</reference>
<dbReference type="RefSeq" id="WP_072831517.1">
    <property type="nucleotide sequence ID" value="NZ_FQXP01000005.1"/>
</dbReference>
<dbReference type="EMBL" id="FQXP01000005">
    <property type="protein sequence ID" value="SHH83975.1"/>
    <property type="molecule type" value="Genomic_DNA"/>
</dbReference>
<proteinExistence type="predicted"/>
<protein>
    <submittedName>
        <fullName evidence="1">Uncharacterized protein</fullName>
    </submittedName>
</protein>
<name>A0A1M5W932_9CLOT</name>
<gene>
    <name evidence="1" type="ORF">SAMN02745196_01623</name>
</gene>
<evidence type="ECO:0000313" key="1">
    <source>
        <dbReference type="EMBL" id="SHH83975.1"/>
    </source>
</evidence>
<evidence type="ECO:0000313" key="2">
    <source>
        <dbReference type="Proteomes" id="UP000184526"/>
    </source>
</evidence>
<keyword evidence="2" id="KW-1185">Reference proteome</keyword>
<accession>A0A1M5W932</accession>
<dbReference type="AlphaFoldDB" id="A0A1M5W932"/>
<dbReference type="Proteomes" id="UP000184526">
    <property type="component" value="Unassembled WGS sequence"/>
</dbReference>
<sequence>MISTSKIELKDLLIKSIQEDESFKRSFVKNPEKAIESKFGSSTLDSILLDISRDTCGLLHVKISDRDYVDDLNEDNNCIHLIMLDRDED</sequence>
<organism evidence="1 2">
    <name type="scientific">Clostridium collagenovorans DSM 3089</name>
    <dbReference type="NCBI Taxonomy" id="1121306"/>
    <lineage>
        <taxon>Bacteria</taxon>
        <taxon>Bacillati</taxon>
        <taxon>Bacillota</taxon>
        <taxon>Clostridia</taxon>
        <taxon>Eubacteriales</taxon>
        <taxon>Clostridiaceae</taxon>
        <taxon>Clostridium</taxon>
    </lineage>
</organism>